<accession>A0A285L854</accession>
<feature type="domain" description="Xylose isomerase-like TIM barrel" evidence="8">
    <location>
        <begin position="55"/>
        <end position="289"/>
    </location>
</feature>
<dbReference type="SUPFAM" id="SSF51658">
    <property type="entry name" value="Xylose isomerase-like"/>
    <property type="match status" value="1"/>
</dbReference>
<dbReference type="AlphaFoldDB" id="A0A285L854"/>
<evidence type="ECO:0000256" key="6">
    <source>
        <dbReference type="ARBA" id="ARBA00022833"/>
    </source>
</evidence>
<dbReference type="EMBL" id="OBEG01000002">
    <property type="protein sequence ID" value="SNY80653.1"/>
    <property type="molecule type" value="Genomic_DNA"/>
</dbReference>
<evidence type="ECO:0000259" key="8">
    <source>
        <dbReference type="Pfam" id="PF01261"/>
    </source>
</evidence>
<dbReference type="InterPro" id="IPR001719">
    <property type="entry name" value="AP_endonuc_2"/>
</dbReference>
<keyword evidence="9" id="KW-0540">Nuclease</keyword>
<keyword evidence="10" id="KW-1185">Reference proteome</keyword>
<evidence type="ECO:0000256" key="2">
    <source>
        <dbReference type="ARBA" id="ARBA00005340"/>
    </source>
</evidence>
<dbReference type="GO" id="GO:0008081">
    <property type="term" value="F:phosphoric diester hydrolase activity"/>
    <property type="evidence" value="ECO:0007669"/>
    <property type="project" value="TreeGrafter"/>
</dbReference>
<keyword evidence="3" id="KW-0479">Metal-binding</keyword>
<evidence type="ECO:0000256" key="1">
    <source>
        <dbReference type="ARBA" id="ARBA00001947"/>
    </source>
</evidence>
<dbReference type="GO" id="GO:0003677">
    <property type="term" value="F:DNA binding"/>
    <property type="evidence" value="ECO:0007669"/>
    <property type="project" value="InterPro"/>
</dbReference>
<protein>
    <submittedName>
        <fullName evidence="9">Endonuclease IV</fullName>
    </submittedName>
</protein>
<proteinExistence type="inferred from homology"/>
<evidence type="ECO:0000256" key="3">
    <source>
        <dbReference type="ARBA" id="ARBA00022723"/>
    </source>
</evidence>
<comment type="cofactor">
    <cofactor evidence="1">
        <name>Zn(2+)</name>
        <dbReference type="ChEBI" id="CHEBI:29105"/>
    </cofactor>
</comment>
<evidence type="ECO:0000313" key="10">
    <source>
        <dbReference type="Proteomes" id="UP000219565"/>
    </source>
</evidence>
<keyword evidence="5" id="KW-0378">Hydrolase</keyword>
<evidence type="ECO:0000256" key="4">
    <source>
        <dbReference type="ARBA" id="ARBA00022763"/>
    </source>
</evidence>
<dbReference type="InterPro" id="IPR018246">
    <property type="entry name" value="AP_endonuc_F2_Zn_BS"/>
</dbReference>
<organism evidence="9 10">
    <name type="scientific">Nocardia amikacinitolerans</name>
    <dbReference type="NCBI Taxonomy" id="756689"/>
    <lineage>
        <taxon>Bacteria</taxon>
        <taxon>Bacillati</taxon>
        <taxon>Actinomycetota</taxon>
        <taxon>Actinomycetes</taxon>
        <taxon>Mycobacteriales</taxon>
        <taxon>Nocardiaceae</taxon>
        <taxon>Nocardia</taxon>
    </lineage>
</organism>
<gene>
    <name evidence="9" type="ORF">SAMN04244553_2225</name>
</gene>
<dbReference type="PROSITE" id="PS51432">
    <property type="entry name" value="AP_NUCLEASE_F2_4"/>
    <property type="match status" value="1"/>
</dbReference>
<keyword evidence="4" id="KW-0227">DNA damage</keyword>
<dbReference type="Gene3D" id="3.20.20.150">
    <property type="entry name" value="Divalent-metal-dependent TIM barrel enzymes"/>
    <property type="match status" value="1"/>
</dbReference>
<dbReference type="STRING" id="1379680.GCA_001612615_04776"/>
<dbReference type="PROSITE" id="PS00730">
    <property type="entry name" value="AP_NUCLEASE_F2_2"/>
    <property type="match status" value="1"/>
</dbReference>
<dbReference type="GO" id="GO:0006284">
    <property type="term" value="P:base-excision repair"/>
    <property type="evidence" value="ECO:0007669"/>
    <property type="project" value="TreeGrafter"/>
</dbReference>
<dbReference type="InterPro" id="IPR013022">
    <property type="entry name" value="Xyl_isomerase-like_TIM-brl"/>
</dbReference>
<keyword evidence="6" id="KW-0862">Zinc</keyword>
<dbReference type="GO" id="GO:0003906">
    <property type="term" value="F:DNA-(apurinic or apyrimidinic site) endonuclease activity"/>
    <property type="evidence" value="ECO:0007669"/>
    <property type="project" value="TreeGrafter"/>
</dbReference>
<dbReference type="InterPro" id="IPR036237">
    <property type="entry name" value="Xyl_isomerase-like_sf"/>
</dbReference>
<name>A0A285L854_9NOCA</name>
<dbReference type="SMART" id="SM00518">
    <property type="entry name" value="AP2Ec"/>
    <property type="match status" value="1"/>
</dbReference>
<reference evidence="9 10" key="1">
    <citation type="submission" date="2017-09" db="EMBL/GenBank/DDBJ databases">
        <authorList>
            <person name="Ehlers B."/>
            <person name="Leendertz F.H."/>
        </authorList>
    </citation>
    <scope>NUCLEOTIDE SEQUENCE [LARGE SCALE GENOMIC DNA]</scope>
    <source>
        <strain evidence="9 10">DSM 45537</strain>
    </source>
</reference>
<keyword evidence="9" id="KW-0255">Endonuclease</keyword>
<dbReference type="NCBIfam" id="NF002198">
    <property type="entry name" value="PRK01060.1-3"/>
    <property type="match status" value="1"/>
</dbReference>
<dbReference type="Pfam" id="PF01261">
    <property type="entry name" value="AP_endonuc_2"/>
    <property type="match status" value="1"/>
</dbReference>
<sequence length="292" mass="31674">MYLAEPRGRNSPSILGYSPPYRRFPAMSVPPTTLSPMRIGAHVRLDSDPIGFGEKLGADVIQMFVVDPQSWDKPVPHPRTEEILASPIDVVVHSSYQINVASLNNRLRMPSRNAVAQQAKAAAELGAFGLVVHGGHVRSDAEVETGIDNWRKLFERQQDKGGFAVPILIENTAGGNHAMARHFDTIARLWDAVGDFGAGFCLDTCHAWAGGEELLGVVDRIKAITGRIDLVHLNSSRDEFNSGADRHANFADGTIDPQLLAEVCRSADAPVVLETPAEGVADDLAYLREHVG</sequence>
<comment type="similarity">
    <text evidence="2">Belongs to the AP endonuclease 2 family.</text>
</comment>
<dbReference type="PANTHER" id="PTHR21445:SF0">
    <property type="entry name" value="APURINIC-APYRIMIDINIC ENDONUCLEASE"/>
    <property type="match status" value="1"/>
</dbReference>
<dbReference type="Proteomes" id="UP000219565">
    <property type="component" value="Unassembled WGS sequence"/>
</dbReference>
<dbReference type="PANTHER" id="PTHR21445">
    <property type="entry name" value="ENDONUCLEASE IV ENDODEOXYRIBONUCLEASE IV"/>
    <property type="match status" value="1"/>
</dbReference>
<dbReference type="GO" id="GO:0008270">
    <property type="term" value="F:zinc ion binding"/>
    <property type="evidence" value="ECO:0007669"/>
    <property type="project" value="InterPro"/>
</dbReference>
<evidence type="ECO:0000256" key="7">
    <source>
        <dbReference type="ARBA" id="ARBA00023204"/>
    </source>
</evidence>
<keyword evidence="7" id="KW-0234">DNA repair</keyword>
<evidence type="ECO:0000313" key="9">
    <source>
        <dbReference type="EMBL" id="SNY80653.1"/>
    </source>
</evidence>
<evidence type="ECO:0000256" key="5">
    <source>
        <dbReference type="ARBA" id="ARBA00022801"/>
    </source>
</evidence>